<dbReference type="SUPFAM" id="SSF46565">
    <property type="entry name" value="Chaperone J-domain"/>
    <property type="match status" value="1"/>
</dbReference>
<evidence type="ECO:0000313" key="3">
    <source>
        <dbReference type="Proteomes" id="UP000224567"/>
    </source>
</evidence>
<dbReference type="InterPro" id="IPR017850">
    <property type="entry name" value="Alkaline_phosphatase_core_sf"/>
</dbReference>
<keyword evidence="3" id="KW-1185">Reference proteome</keyword>
<dbReference type="Gene3D" id="1.10.287.110">
    <property type="entry name" value="DnaJ domain"/>
    <property type="match status" value="1"/>
</dbReference>
<reference evidence="3" key="2">
    <citation type="journal article" date="2017" name="J. Anim. Genet.">
        <title>Multiple reference genome sequences of hot pepper reveal the massive evolution of plant disease resistance genes by retroduplication.</title>
        <authorList>
            <person name="Kim S."/>
            <person name="Park J."/>
            <person name="Yeom S.-I."/>
            <person name="Kim Y.-M."/>
            <person name="Seo E."/>
            <person name="Kim K.-T."/>
            <person name="Kim M.-S."/>
            <person name="Lee J.M."/>
            <person name="Cheong K."/>
            <person name="Shin H.-S."/>
            <person name="Kim S.-B."/>
            <person name="Han K."/>
            <person name="Lee J."/>
            <person name="Park M."/>
            <person name="Lee H.-A."/>
            <person name="Lee H.-Y."/>
            <person name="Lee Y."/>
            <person name="Oh S."/>
            <person name="Lee J.H."/>
            <person name="Choi E."/>
            <person name="Choi E."/>
            <person name="Lee S.E."/>
            <person name="Jeon J."/>
            <person name="Kim H."/>
            <person name="Choi G."/>
            <person name="Song H."/>
            <person name="Lee J."/>
            <person name="Lee S.-C."/>
            <person name="Kwon J.-K."/>
            <person name="Lee H.-Y."/>
            <person name="Koo N."/>
            <person name="Hong Y."/>
            <person name="Kim R.W."/>
            <person name="Kang W.-H."/>
            <person name="Huh J.H."/>
            <person name="Kang B.-C."/>
            <person name="Yang T.-J."/>
            <person name="Lee Y.-H."/>
            <person name="Bennetzen J.L."/>
            <person name="Choi D."/>
        </authorList>
    </citation>
    <scope>NUCLEOTIDE SEQUENCE [LARGE SCALE GENOMIC DNA]</scope>
    <source>
        <strain evidence="3">cv. PBC81</strain>
    </source>
</reference>
<feature type="region of interest" description="Disordered" evidence="1">
    <location>
        <begin position="655"/>
        <end position="700"/>
    </location>
</feature>
<feature type="region of interest" description="Disordered" evidence="1">
    <location>
        <begin position="1017"/>
        <end position="1061"/>
    </location>
</feature>
<dbReference type="PANTHER" id="PTHR23072">
    <property type="entry name" value="PHOSPHATIDYLINOSITOL GLYCAN-RELATED"/>
    <property type="match status" value="1"/>
</dbReference>
<name>A0A2G2V539_CAPBA</name>
<comment type="caution">
    <text evidence="2">The sequence shown here is derived from an EMBL/GenBank/DDBJ whole genome shotgun (WGS) entry which is preliminary data.</text>
</comment>
<protein>
    <recommendedName>
        <fullName evidence="4">J domain-containing protein</fullName>
    </recommendedName>
</protein>
<proteinExistence type="predicted"/>
<dbReference type="InterPro" id="IPR036869">
    <property type="entry name" value="J_dom_sf"/>
</dbReference>
<dbReference type="Proteomes" id="UP000224567">
    <property type="component" value="Unassembled WGS sequence"/>
</dbReference>
<dbReference type="GO" id="GO:0006506">
    <property type="term" value="P:GPI anchor biosynthetic process"/>
    <property type="evidence" value="ECO:0007669"/>
    <property type="project" value="InterPro"/>
</dbReference>
<feature type="region of interest" description="Disordered" evidence="1">
    <location>
        <begin position="752"/>
        <end position="781"/>
    </location>
</feature>
<dbReference type="EMBL" id="MLFT02000264">
    <property type="protein sequence ID" value="PHT28110.1"/>
    <property type="molecule type" value="Genomic_DNA"/>
</dbReference>
<dbReference type="GO" id="GO:0051267">
    <property type="term" value="F:CP2 mannose-ethanolamine phosphotransferase activity"/>
    <property type="evidence" value="ECO:0007669"/>
    <property type="project" value="TreeGrafter"/>
</dbReference>
<dbReference type="AlphaFoldDB" id="A0A2G2V539"/>
<evidence type="ECO:0000313" key="2">
    <source>
        <dbReference type="EMBL" id="PHT28110.1"/>
    </source>
</evidence>
<gene>
    <name evidence="2" type="ORF">CQW23_32296</name>
</gene>
<reference evidence="2 3" key="1">
    <citation type="journal article" date="2017" name="Genome Biol.">
        <title>New reference genome sequences of hot pepper reveal the massive evolution of plant disease-resistance genes by retroduplication.</title>
        <authorList>
            <person name="Kim S."/>
            <person name="Park J."/>
            <person name="Yeom S.I."/>
            <person name="Kim Y.M."/>
            <person name="Seo E."/>
            <person name="Kim K.T."/>
            <person name="Kim M.S."/>
            <person name="Lee J.M."/>
            <person name="Cheong K."/>
            <person name="Shin H.S."/>
            <person name="Kim S.B."/>
            <person name="Han K."/>
            <person name="Lee J."/>
            <person name="Park M."/>
            <person name="Lee H.A."/>
            <person name="Lee H.Y."/>
            <person name="Lee Y."/>
            <person name="Oh S."/>
            <person name="Lee J.H."/>
            <person name="Choi E."/>
            <person name="Choi E."/>
            <person name="Lee S.E."/>
            <person name="Jeon J."/>
            <person name="Kim H."/>
            <person name="Choi G."/>
            <person name="Song H."/>
            <person name="Lee J."/>
            <person name="Lee S.C."/>
            <person name="Kwon J.K."/>
            <person name="Lee H.Y."/>
            <person name="Koo N."/>
            <person name="Hong Y."/>
            <person name="Kim R.W."/>
            <person name="Kang W.H."/>
            <person name="Huh J.H."/>
            <person name="Kang B.C."/>
            <person name="Yang T.J."/>
            <person name="Lee Y.H."/>
            <person name="Bennetzen J.L."/>
            <person name="Choi D."/>
        </authorList>
    </citation>
    <scope>NUCLEOTIDE SEQUENCE [LARGE SCALE GENOMIC DNA]</scope>
    <source>
        <strain evidence="3">cv. PBC81</strain>
    </source>
</reference>
<dbReference type="PANTHER" id="PTHR23072:SF0">
    <property type="entry name" value="GPI ETHANOLAMINE PHOSPHATE TRANSFERASE 2"/>
    <property type="match status" value="1"/>
</dbReference>
<dbReference type="OrthoDB" id="897132at2759"/>
<feature type="compositionally biased region" description="Low complexity" evidence="1">
    <location>
        <begin position="1033"/>
        <end position="1057"/>
    </location>
</feature>
<dbReference type="SUPFAM" id="SSF53649">
    <property type="entry name" value="Alkaline phosphatase-like"/>
    <property type="match status" value="1"/>
</dbReference>
<feature type="compositionally biased region" description="Polar residues" evidence="1">
    <location>
        <begin position="681"/>
        <end position="700"/>
    </location>
</feature>
<dbReference type="InterPro" id="IPR039527">
    <property type="entry name" value="PIGG/GPI7"/>
</dbReference>
<dbReference type="STRING" id="33114.A0A2G2V539"/>
<evidence type="ECO:0008006" key="4">
    <source>
        <dbReference type="Google" id="ProtNLM"/>
    </source>
</evidence>
<sequence length="1088" mass="122224">MIMKAPLFVDMADNDTESNSSSAEECIAWKRELPAKFLSNDVVWNDDDFLPKGASPQHSDAFIQIYQRYFRQIVNSDGFDIDKYPGDAKAAVYIPYLDFENEVDMLMELANHAIEQDYNNRETSVYEYTVLYIEKVNFFLAECREFFMTVKVRNETLEGAVETFQIHAYKGLHDSSLENSLLQKCKELSLVPPLFDRLILMVVDGLPAEFVLGKDGEPPLKSFKEAMQYTQSLLSNGRAIGYHAKAAPPTVTMPRLKAMVSGAVGGFLDVAFNFNTQALLDDNIIVQFLKIGWKIVMHGDDTWLKLFPGMFSRHDGVSSFFVKDTVQVDQNVSRHLVDELSRADWDLLILHYLGLDHVGHLGGRNRLLELNSWQLLRLLQAQLPSLVCENFLCDSFWDDKSERTRGYSSLEENFCCLFMRAAELHRSWKSREEKRSACEDNCHSTVVAYHDFLRTASEWLSHRATDFQECRQYTIRAREIDPNHSEVLEIIAITDILMLPESINGQPNYYAILNVPNYSDDQQVMLNNFKSLMKLLRSNTRDYSRLANEAFMLVMRAYGVLANPSDKVRFDDELRNAVNDGRSVSMNPMGGEGGLESASFFDLTMMTGFGDGLETGGNSLNQTQMDRSNDGLLESMLNPTRLNDGLLQSILNSSGMTRLDDGRGRSPNPTTIQTRLDDGAGSSSNPTPIQTRLENFSNPTRVIRLADGGWTLSSRTPMSSLGDGGASTCETIPIVAMKKGRNFLNQMEKIRLDDGSGASSSNPTKRTRLDDGSGATSSNPTRNTCSDTFWTRCPYCYHMYEFLKDYKGCSLRCPNEKCKREWQALPIIGPSPPPEVADKGEYICSDFSTMGTQGNYLSSPFFKKKDDVEYIEISSSSDEVEEVGNERKEESLRAEDELVQTNVDEVNNNNVGVENTIENNDNFLANDDIFDLGNVLWPGEQANENYNNALPNDDFDMDNVLWPGEQANENNNNNAWANDDFDMGNVLWGEQANENNDNIWANDDFDMGNVLWGEQTNENSDNVVSNDMGNVLGGEQTNENNNAEGNGNAGGENTQNNNDDESVMGEDLVALFQDGSDKGAQDLDALFR</sequence>
<evidence type="ECO:0000256" key="1">
    <source>
        <dbReference type="SAM" id="MobiDB-lite"/>
    </source>
</evidence>
<feature type="compositionally biased region" description="Polar residues" evidence="1">
    <location>
        <begin position="1017"/>
        <end position="1028"/>
    </location>
</feature>
<organism evidence="2 3">
    <name type="scientific">Capsicum baccatum</name>
    <name type="common">Peruvian pepper</name>
    <dbReference type="NCBI Taxonomy" id="33114"/>
    <lineage>
        <taxon>Eukaryota</taxon>
        <taxon>Viridiplantae</taxon>
        <taxon>Streptophyta</taxon>
        <taxon>Embryophyta</taxon>
        <taxon>Tracheophyta</taxon>
        <taxon>Spermatophyta</taxon>
        <taxon>Magnoliopsida</taxon>
        <taxon>eudicotyledons</taxon>
        <taxon>Gunneridae</taxon>
        <taxon>Pentapetalae</taxon>
        <taxon>asterids</taxon>
        <taxon>lamiids</taxon>
        <taxon>Solanales</taxon>
        <taxon>Solanaceae</taxon>
        <taxon>Solanoideae</taxon>
        <taxon>Capsiceae</taxon>
        <taxon>Capsicum</taxon>
    </lineage>
</organism>
<dbReference type="GO" id="GO:0005789">
    <property type="term" value="C:endoplasmic reticulum membrane"/>
    <property type="evidence" value="ECO:0007669"/>
    <property type="project" value="TreeGrafter"/>
</dbReference>
<dbReference type="Gene3D" id="3.40.720.10">
    <property type="entry name" value="Alkaline Phosphatase, subunit A"/>
    <property type="match status" value="1"/>
</dbReference>
<accession>A0A2G2V539</accession>